<organism evidence="3 4">
    <name type="scientific">Shewanella japonica</name>
    <dbReference type="NCBI Taxonomy" id="93973"/>
    <lineage>
        <taxon>Bacteria</taxon>
        <taxon>Pseudomonadati</taxon>
        <taxon>Pseudomonadota</taxon>
        <taxon>Gammaproteobacteria</taxon>
        <taxon>Alteromonadales</taxon>
        <taxon>Shewanellaceae</taxon>
        <taxon>Shewanella</taxon>
    </lineage>
</organism>
<feature type="chain" id="PRO_5047516403" evidence="2">
    <location>
        <begin position="30"/>
        <end position="448"/>
    </location>
</feature>
<feature type="signal peptide" evidence="2">
    <location>
        <begin position="1"/>
        <end position="29"/>
    </location>
</feature>
<protein>
    <submittedName>
        <fullName evidence="3">Porin</fullName>
    </submittedName>
</protein>
<dbReference type="SUPFAM" id="SSF56935">
    <property type="entry name" value="Porins"/>
    <property type="match status" value="1"/>
</dbReference>
<dbReference type="InterPro" id="IPR010870">
    <property type="entry name" value="Porin_O/P"/>
</dbReference>
<dbReference type="RefSeq" id="WP_080917263.1">
    <property type="nucleotide sequence ID" value="NZ_CP020472.1"/>
</dbReference>
<keyword evidence="4" id="KW-1185">Reference proteome</keyword>
<proteinExistence type="predicted"/>
<sequence length="448" mass="50250">MSKENVFSVSGVAKAVAISLFCFSGAAMAADSDRVTELEERLDALEMELIEAKDAANQTDRLTFSSSSPSPEFISKDGKSTMEFSGRIQLDYVNSDDFYTGSKREFEGGANTVDFRRVRFGVEGYFSNVWKYSLEFDFDGESEVEVKDANVSYRGWENQELEIGFQKFGFGLEATGSSAHLAFLERASTDTFSPDRNVGVQWLYKGNDYNLMLGLGTTANINDDDLNFKQDVYNGRFTMAPINTSDHLLHIGVSGMYTNNNSEAEEMRYRARPSSKPVSRTIDTGKFDAESVQSYGLELAYQHRNLLIQGEYVTSKADQVDDESVSVDAYYLQAVYTLTGEQWNYGSKKGTFKSVKPENAISAGGYGAWEIAARVDIANFDDTDADIYGGEKTDYIVGVNWYLENNLKAQFNYVRSQSDYKQPYTDINGVEMYDQDGNIFQARLQFAF</sequence>
<dbReference type="Proteomes" id="UP000191820">
    <property type="component" value="Chromosome"/>
</dbReference>
<accession>A0ABM6JPY2</accession>
<dbReference type="InterPro" id="IPR023614">
    <property type="entry name" value="Porin_dom_sf"/>
</dbReference>
<evidence type="ECO:0000256" key="2">
    <source>
        <dbReference type="SAM" id="SignalP"/>
    </source>
</evidence>
<evidence type="ECO:0000313" key="4">
    <source>
        <dbReference type="Proteomes" id="UP000191820"/>
    </source>
</evidence>
<dbReference type="EMBL" id="CP020472">
    <property type="protein sequence ID" value="ARD24362.1"/>
    <property type="molecule type" value="Genomic_DNA"/>
</dbReference>
<name>A0ABM6JPY2_9GAMM</name>
<dbReference type="Pfam" id="PF07396">
    <property type="entry name" value="Porin_O_P"/>
    <property type="match status" value="1"/>
</dbReference>
<reference evidence="3 4" key="1">
    <citation type="submission" date="2017-03" db="EMBL/GenBank/DDBJ databases">
        <title>Genome sequencing of Shewanella japonica KCTC 22435.</title>
        <authorList>
            <person name="Kim K.M."/>
        </authorList>
    </citation>
    <scope>NUCLEOTIDE SEQUENCE [LARGE SCALE GENOMIC DNA]</scope>
    <source>
        <strain evidence="3 4">KCTC 22435</strain>
    </source>
</reference>
<evidence type="ECO:0000313" key="3">
    <source>
        <dbReference type="EMBL" id="ARD24362.1"/>
    </source>
</evidence>
<gene>
    <name evidence="3" type="ORF">SJ2017_4135</name>
</gene>
<feature type="region of interest" description="Disordered" evidence="1">
    <location>
        <begin position="60"/>
        <end position="79"/>
    </location>
</feature>
<dbReference type="Gene3D" id="2.40.160.10">
    <property type="entry name" value="Porin"/>
    <property type="match status" value="1"/>
</dbReference>
<keyword evidence="2" id="KW-0732">Signal</keyword>
<evidence type="ECO:0000256" key="1">
    <source>
        <dbReference type="SAM" id="MobiDB-lite"/>
    </source>
</evidence>